<dbReference type="EMBL" id="BAAAPK010000001">
    <property type="protein sequence ID" value="GAA1661055.1"/>
    <property type="molecule type" value="Genomic_DNA"/>
</dbReference>
<feature type="transmembrane region" description="Helical" evidence="8">
    <location>
        <begin position="437"/>
        <end position="460"/>
    </location>
</feature>
<feature type="transmembrane region" description="Helical" evidence="8">
    <location>
        <begin position="225"/>
        <end position="245"/>
    </location>
</feature>
<keyword evidence="4 8" id="KW-1003">Cell membrane</keyword>
<feature type="transmembrane region" description="Helical" evidence="8">
    <location>
        <begin position="39"/>
        <end position="59"/>
    </location>
</feature>
<comment type="subcellular location">
    <subcellularLocation>
        <location evidence="1 8">Cell membrane</location>
        <topology evidence="1 8">Multi-pass membrane protein</topology>
    </subcellularLocation>
</comment>
<feature type="transmembrane region" description="Helical" evidence="8">
    <location>
        <begin position="530"/>
        <end position="547"/>
    </location>
</feature>
<dbReference type="NCBIfam" id="TIGR00795">
    <property type="entry name" value="lctP"/>
    <property type="match status" value="1"/>
</dbReference>
<feature type="transmembrane region" description="Helical" evidence="8">
    <location>
        <begin position="316"/>
        <end position="338"/>
    </location>
</feature>
<feature type="transmembrane region" description="Helical" evidence="8">
    <location>
        <begin position="160"/>
        <end position="182"/>
    </location>
</feature>
<sequence>MFQQILDPVFGSLVMSALVAVIPLATLFVLLGVFRVKAWKASLIGLAMSILLAVLVWRMPPIQTLSATFEGALYGIVPILWILVNALWLYRLTVVTGWFEVLGERIRAISDDQRILAILIAFCFGALLESLAGFGAPVAISIAMLIAAGMKPVKAAVVSLLANTAPVAFGAMAAPIIALSGVTGIDIHLLSQMAGRQTPFLAMFVPLILVFIVDGRRGVRQTWPVAVVAGLAFAISQFITSNFIAVEITDVVASVVTVIAVLLMLRVWKPSHTVVFERAADEADAVGSASVSGTTTSVQVIAGRKIDQSTRTKANLTWNAVMPYVVIIVIFSISQIPIVKDFLAHATTVTFPWPGLEITDAAGNPVGTAYKLNILGTGGTLLLISGIIVALLYRLSAREAVRAYGATLHQLRFTIVTVTAVLALAYVMNLSGQTQSLGAALAATGAFFAVLSPMIGWLGVAITGSDTSSNALFGLLQATTAEQVGINPILTAAANSSAGVLGKMLSPQNLAVAAAAAGMAGKEGDLFRRLIWWSLGLLAVFTAFIYLQSTPILGWMVPVAP</sequence>
<dbReference type="PANTHER" id="PTHR30003:SF0">
    <property type="entry name" value="GLYCOLATE PERMEASE GLCA-RELATED"/>
    <property type="match status" value="1"/>
</dbReference>
<keyword evidence="10" id="KW-1185">Reference proteome</keyword>
<feature type="transmembrane region" description="Helical" evidence="8">
    <location>
        <begin position="115"/>
        <end position="148"/>
    </location>
</feature>
<feature type="transmembrane region" description="Helical" evidence="8">
    <location>
        <begin position="413"/>
        <end position="431"/>
    </location>
</feature>
<keyword evidence="7 8" id="KW-0472">Membrane</keyword>
<dbReference type="Proteomes" id="UP001500596">
    <property type="component" value="Unassembled WGS sequence"/>
</dbReference>
<evidence type="ECO:0000256" key="4">
    <source>
        <dbReference type="ARBA" id="ARBA00022475"/>
    </source>
</evidence>
<comment type="similarity">
    <text evidence="2 8">Belongs to the lactate permease family.</text>
</comment>
<comment type="function">
    <text evidence="8">Uptake of L-lactate across the membrane. Can also transport D-lactate and glycolate.</text>
</comment>
<name>A0ABP4RSF2_9MICO</name>
<feature type="transmembrane region" description="Helical" evidence="8">
    <location>
        <begin position="194"/>
        <end position="213"/>
    </location>
</feature>
<keyword evidence="3 8" id="KW-0813">Transport</keyword>
<evidence type="ECO:0000256" key="2">
    <source>
        <dbReference type="ARBA" id="ARBA00010100"/>
    </source>
</evidence>
<proteinExistence type="inferred from homology"/>
<dbReference type="RefSeq" id="WP_344050498.1">
    <property type="nucleotide sequence ID" value="NZ_BAAAPK010000001.1"/>
</dbReference>
<evidence type="ECO:0000256" key="5">
    <source>
        <dbReference type="ARBA" id="ARBA00022692"/>
    </source>
</evidence>
<keyword evidence="5 8" id="KW-0812">Transmembrane</keyword>
<feature type="transmembrane region" description="Helical" evidence="8">
    <location>
        <begin position="374"/>
        <end position="393"/>
    </location>
</feature>
<comment type="caution">
    <text evidence="9">The sequence shown here is derived from an EMBL/GenBank/DDBJ whole genome shotgun (WGS) entry which is preliminary data.</text>
</comment>
<evidence type="ECO:0000256" key="7">
    <source>
        <dbReference type="ARBA" id="ARBA00023136"/>
    </source>
</evidence>
<feature type="transmembrane region" description="Helical" evidence="8">
    <location>
        <begin position="251"/>
        <end position="268"/>
    </location>
</feature>
<evidence type="ECO:0000256" key="6">
    <source>
        <dbReference type="ARBA" id="ARBA00022989"/>
    </source>
</evidence>
<dbReference type="PANTHER" id="PTHR30003">
    <property type="entry name" value="L-LACTATE PERMEASE"/>
    <property type="match status" value="1"/>
</dbReference>
<accession>A0ABP4RSF2</accession>
<evidence type="ECO:0000313" key="9">
    <source>
        <dbReference type="EMBL" id="GAA1661055.1"/>
    </source>
</evidence>
<dbReference type="Pfam" id="PF02652">
    <property type="entry name" value="Lactate_perm"/>
    <property type="match status" value="1"/>
</dbReference>
<gene>
    <name evidence="9" type="ORF">GCM10009807_00940</name>
</gene>
<evidence type="ECO:0000256" key="1">
    <source>
        <dbReference type="ARBA" id="ARBA00004651"/>
    </source>
</evidence>
<reference evidence="10" key="1">
    <citation type="journal article" date="2019" name="Int. J. Syst. Evol. Microbiol.">
        <title>The Global Catalogue of Microorganisms (GCM) 10K type strain sequencing project: providing services to taxonomists for standard genome sequencing and annotation.</title>
        <authorList>
            <consortium name="The Broad Institute Genomics Platform"/>
            <consortium name="The Broad Institute Genome Sequencing Center for Infectious Disease"/>
            <person name="Wu L."/>
            <person name="Ma J."/>
        </authorList>
    </citation>
    <scope>NUCLEOTIDE SEQUENCE [LARGE SCALE GENOMIC DNA]</scope>
    <source>
        <strain evidence="10">JCM 15575</strain>
    </source>
</reference>
<organism evidence="9 10">
    <name type="scientific">Microbacterium lacus</name>
    <dbReference type="NCBI Taxonomy" id="415217"/>
    <lineage>
        <taxon>Bacteria</taxon>
        <taxon>Bacillati</taxon>
        <taxon>Actinomycetota</taxon>
        <taxon>Actinomycetes</taxon>
        <taxon>Micrococcales</taxon>
        <taxon>Microbacteriaceae</taxon>
        <taxon>Microbacterium</taxon>
    </lineage>
</organism>
<evidence type="ECO:0000256" key="8">
    <source>
        <dbReference type="RuleBase" id="RU365092"/>
    </source>
</evidence>
<feature type="transmembrane region" description="Helical" evidence="8">
    <location>
        <begin position="12"/>
        <end position="33"/>
    </location>
</feature>
<evidence type="ECO:0000313" key="10">
    <source>
        <dbReference type="Proteomes" id="UP001500596"/>
    </source>
</evidence>
<evidence type="ECO:0000256" key="3">
    <source>
        <dbReference type="ARBA" id="ARBA00022448"/>
    </source>
</evidence>
<protein>
    <recommendedName>
        <fullName evidence="8">L-lactate permease</fullName>
    </recommendedName>
</protein>
<dbReference type="InterPro" id="IPR003804">
    <property type="entry name" value="Lactate_perm"/>
</dbReference>
<keyword evidence="6 8" id="KW-1133">Transmembrane helix</keyword>
<feature type="transmembrane region" description="Helical" evidence="8">
    <location>
        <begin position="71"/>
        <end position="90"/>
    </location>
</feature>